<dbReference type="GO" id="GO:0016787">
    <property type="term" value="F:hydrolase activity"/>
    <property type="evidence" value="ECO:0007669"/>
    <property type="project" value="UniProtKB-KW"/>
</dbReference>
<evidence type="ECO:0000259" key="12">
    <source>
        <dbReference type="PROSITE" id="PS51856"/>
    </source>
</evidence>
<dbReference type="SMART" id="SM00959">
    <property type="entry name" value="Rho_N"/>
    <property type="match status" value="1"/>
</dbReference>
<evidence type="ECO:0000256" key="2">
    <source>
        <dbReference type="ARBA" id="ARBA00022741"/>
    </source>
</evidence>
<evidence type="ECO:0000256" key="9">
    <source>
        <dbReference type="HAMAP-Rule" id="MF_01884"/>
    </source>
</evidence>
<comment type="caution">
    <text evidence="13">The sequence shown here is derived from an EMBL/GenBank/DDBJ whole genome shotgun (WGS) entry which is preliminary data.</text>
</comment>
<keyword evidence="2 9" id="KW-0547">Nucleotide-binding</keyword>
<dbReference type="HAMAP" id="MF_01884">
    <property type="entry name" value="Rho"/>
    <property type="match status" value="1"/>
</dbReference>
<dbReference type="NCBIfam" id="TIGR00767">
    <property type="entry name" value="rho"/>
    <property type="match status" value="1"/>
</dbReference>
<dbReference type="Gene3D" id="2.40.50.140">
    <property type="entry name" value="Nucleic acid-binding proteins"/>
    <property type="match status" value="2"/>
</dbReference>
<dbReference type="InterPro" id="IPR011113">
    <property type="entry name" value="Rho_RNA-bd"/>
</dbReference>
<dbReference type="InterPro" id="IPR000194">
    <property type="entry name" value="ATPase_F1/V1/A1_a/bsu_nucl-bd"/>
</dbReference>
<dbReference type="Pfam" id="PF00006">
    <property type="entry name" value="ATP-synt_ab"/>
    <property type="match status" value="1"/>
</dbReference>
<dbReference type="SUPFAM" id="SSF50249">
    <property type="entry name" value="Nucleic acid-binding proteins"/>
    <property type="match status" value="2"/>
</dbReference>
<gene>
    <name evidence="9 13" type="primary">rho</name>
    <name evidence="13" type="ORF">ANASTE_01392</name>
</gene>
<evidence type="ECO:0000256" key="10">
    <source>
        <dbReference type="NCBIfam" id="TIGR00767"/>
    </source>
</evidence>
<dbReference type="SUPFAM" id="SSF68912">
    <property type="entry name" value="Rho N-terminal domain-like"/>
    <property type="match status" value="1"/>
</dbReference>
<keyword evidence="14" id="KW-1185">Reference proteome</keyword>
<dbReference type="GO" id="GO:0004386">
    <property type="term" value="F:helicase activity"/>
    <property type="evidence" value="ECO:0007669"/>
    <property type="project" value="UniProtKB-UniRule"/>
</dbReference>
<dbReference type="InterPro" id="IPR003593">
    <property type="entry name" value="AAA+_ATPase"/>
</dbReference>
<dbReference type="InterPro" id="IPR004665">
    <property type="entry name" value="Term_rho"/>
</dbReference>
<evidence type="ECO:0000256" key="5">
    <source>
        <dbReference type="ARBA" id="ARBA00022840"/>
    </source>
</evidence>
<evidence type="ECO:0000256" key="6">
    <source>
        <dbReference type="ARBA" id="ARBA00022884"/>
    </source>
</evidence>
<comment type="function">
    <text evidence="9">Facilitates transcription termination by a mechanism that involves Rho binding to the nascent RNA, activation of Rho's RNA-dependent ATPase activity, and release of the mRNA from the DNA template.</text>
</comment>
<dbReference type="eggNOG" id="COG1158">
    <property type="taxonomic scope" value="Bacteria"/>
</dbReference>
<feature type="domain" description="Rho RNA-BD" evidence="12">
    <location>
        <begin position="59"/>
        <end position="132"/>
    </location>
</feature>
<evidence type="ECO:0000256" key="8">
    <source>
        <dbReference type="ARBA" id="ARBA00023163"/>
    </source>
</evidence>
<dbReference type="SMART" id="SM00357">
    <property type="entry name" value="CSP"/>
    <property type="match status" value="2"/>
</dbReference>
<dbReference type="EC" id="3.6.4.-" evidence="9 10"/>
<dbReference type="GO" id="GO:0003723">
    <property type="term" value="F:RNA binding"/>
    <property type="evidence" value="ECO:0007669"/>
    <property type="project" value="UniProtKB-UniRule"/>
</dbReference>
<accession>B1CBP3</accession>
<dbReference type="AlphaFoldDB" id="B1CBP3"/>
<dbReference type="InterPro" id="IPR041703">
    <property type="entry name" value="Rho_factor_ATP-bd"/>
</dbReference>
<organism evidence="13 14">
    <name type="scientific">Anaerofustis stercorihominis DSM 17244</name>
    <dbReference type="NCBI Taxonomy" id="445971"/>
    <lineage>
        <taxon>Bacteria</taxon>
        <taxon>Bacillati</taxon>
        <taxon>Bacillota</taxon>
        <taxon>Clostridia</taxon>
        <taxon>Eubacteriales</taxon>
        <taxon>Eubacteriaceae</taxon>
        <taxon>Anaerofustis</taxon>
    </lineage>
</organism>
<keyword evidence="7 9" id="KW-0805">Transcription regulation</keyword>
<dbReference type="OrthoDB" id="9805197at2"/>
<comment type="similarity">
    <text evidence="9 11">Belongs to the Rho family.</text>
</comment>
<dbReference type="InterPro" id="IPR011129">
    <property type="entry name" value="CSD"/>
</dbReference>
<keyword evidence="4 9" id="KW-0347">Helicase</keyword>
<dbReference type="HOGENOM" id="CLU_016377_4_1_9"/>
<dbReference type="GeneID" id="98000480"/>
<dbReference type="PANTHER" id="PTHR46425:SF1">
    <property type="entry name" value="TRANSCRIPTION TERMINATION FACTOR RHO"/>
    <property type="match status" value="1"/>
</dbReference>
<dbReference type="RefSeq" id="WP_007050160.1">
    <property type="nucleotide sequence ID" value="NZ_DS560019.1"/>
</dbReference>
<dbReference type="STRING" id="445971.ANASTE_01392"/>
<sequence length="524" mass="59102">MNSEDLNNLKVAELKEKAKELGIEKTTGLKKAEIIDLILEKDKDNTKKYSKLKDPISNSFNMEGEVQVLPEGFGFLRPKDMKKPEDAVYVAASQVQRFKIKSGDVLSGKVRPPKEGEKYYAMLFLEGVNGRKTSDILKEEKRKLQKNDEKDMTLYSESHEGVLDILSDGYGFLRTNNYLQGDNDIYVAPQHIRKYKLKAGDLVKGKIRLSSEGEKFDALLYVEKVNGKDPETIVGRTDFERLVPIFPNERITLETENNIISTRLIDVFSPVGKGQRGLIVAAPKAGKTILLKQIAKAIRKNHPKIHLIVLLIDERPEEVTDIQRSIDSDVVFSTFDQNPTNHIKAAEMVLDRAKRLVEVGEDVVILMDSLTRFTRANNLVVPSSGRTLSGGLDPESLYYPKKFFGAARNIEGGGSLTILATALVDTGSRMDDVIFEEFKGTGNMELILDRDLARRRVFPAIDIIKSGARREDLLLNEEELNCANMLRRNSLDSLDLSERVINLMKKTRNNKDFINICTKKIEII</sequence>
<dbReference type="NCBIfam" id="NF006886">
    <property type="entry name" value="PRK09376.1"/>
    <property type="match status" value="1"/>
</dbReference>
<dbReference type="CDD" id="cd04459">
    <property type="entry name" value="Rho_CSD"/>
    <property type="match status" value="1"/>
</dbReference>
<dbReference type="GO" id="GO:0005524">
    <property type="term" value="F:ATP binding"/>
    <property type="evidence" value="ECO:0007669"/>
    <property type="project" value="UniProtKB-UniRule"/>
</dbReference>
<feature type="binding site" evidence="9">
    <location>
        <position position="315"/>
    </location>
    <ligand>
        <name>ATP</name>
        <dbReference type="ChEBI" id="CHEBI:30616"/>
    </ligand>
</feature>
<dbReference type="InterPro" id="IPR036269">
    <property type="entry name" value="Rho_N_sf"/>
</dbReference>
<reference evidence="13" key="1">
    <citation type="submission" date="2008-01" db="EMBL/GenBank/DDBJ databases">
        <authorList>
            <person name="Fulton L."/>
            <person name="Clifton S."/>
            <person name="Fulton B."/>
            <person name="Xu J."/>
            <person name="Minx P."/>
            <person name="Pepin K.H."/>
            <person name="Johnson M."/>
            <person name="Thiruvilangam P."/>
            <person name="Bhonagiri V."/>
            <person name="Nash W.E."/>
            <person name="Mardis E.R."/>
            <person name="Wilson R.K."/>
        </authorList>
    </citation>
    <scope>NUCLEOTIDE SEQUENCE [LARGE SCALE GENOMIC DNA]</scope>
    <source>
        <strain evidence="13">DSM 17244</strain>
    </source>
</reference>
<dbReference type="GO" id="GO:0008186">
    <property type="term" value="F:ATP-dependent activity, acting on RNA"/>
    <property type="evidence" value="ECO:0007669"/>
    <property type="project" value="UniProtKB-UniRule"/>
</dbReference>
<dbReference type="CDD" id="cd01128">
    <property type="entry name" value="rho_factor_C"/>
    <property type="match status" value="1"/>
</dbReference>
<evidence type="ECO:0000256" key="1">
    <source>
        <dbReference type="ARBA" id="ARBA00022472"/>
    </source>
</evidence>
<keyword evidence="6 9" id="KW-0694">RNA-binding</keyword>
<feature type="binding site" evidence="9">
    <location>
        <begin position="272"/>
        <end position="277"/>
    </location>
    <ligand>
        <name>ATP</name>
        <dbReference type="ChEBI" id="CHEBI:30616"/>
    </ligand>
</feature>
<keyword evidence="8 9" id="KW-0804">Transcription</keyword>
<feature type="binding site" evidence="9">
    <location>
        <begin position="284"/>
        <end position="289"/>
    </location>
    <ligand>
        <name>ATP</name>
        <dbReference type="ChEBI" id="CHEBI:30616"/>
    </ligand>
</feature>
<dbReference type="Gene3D" id="3.40.50.300">
    <property type="entry name" value="P-loop containing nucleotide triphosphate hydrolases"/>
    <property type="match status" value="1"/>
</dbReference>
<dbReference type="InterPro" id="IPR011112">
    <property type="entry name" value="Rho-like_N"/>
</dbReference>
<comment type="caution">
    <text evidence="9">Lacks conserved residue(s) required for the propagation of feature annotation.</text>
</comment>
<evidence type="ECO:0000313" key="14">
    <source>
        <dbReference type="Proteomes" id="UP000005178"/>
    </source>
</evidence>
<dbReference type="Proteomes" id="UP000005178">
    <property type="component" value="Unassembled WGS sequence"/>
</dbReference>
<keyword evidence="1 9" id="KW-0806">Transcription termination</keyword>
<dbReference type="Pfam" id="PF07497">
    <property type="entry name" value="Rho_RNA_bind"/>
    <property type="match status" value="2"/>
</dbReference>
<reference evidence="13" key="2">
    <citation type="submission" date="2013-08" db="EMBL/GenBank/DDBJ databases">
        <title>Draft genome sequence of Anaerofustis stercorihominis (DSM 17244).</title>
        <authorList>
            <person name="Sudarsanam P."/>
            <person name="Ley R."/>
            <person name="Guruge J."/>
            <person name="Turnbaugh P.J."/>
            <person name="Mahowald M."/>
            <person name="Liep D."/>
            <person name="Gordon J."/>
        </authorList>
    </citation>
    <scope>NUCLEOTIDE SEQUENCE</scope>
    <source>
        <strain evidence="13">DSM 17244</strain>
    </source>
</reference>
<evidence type="ECO:0000256" key="7">
    <source>
        <dbReference type="ARBA" id="ARBA00023015"/>
    </source>
</evidence>
<dbReference type="SMART" id="SM00382">
    <property type="entry name" value="AAA"/>
    <property type="match status" value="1"/>
</dbReference>
<evidence type="ECO:0000256" key="4">
    <source>
        <dbReference type="ARBA" id="ARBA00022806"/>
    </source>
</evidence>
<keyword evidence="5 9" id="KW-0067">ATP-binding</keyword>
<proteinExistence type="inferred from homology"/>
<protein>
    <recommendedName>
        <fullName evidence="9 10">Transcription termination factor Rho</fullName>
        <ecNumber evidence="9 10">3.6.4.-</ecNumber>
    </recommendedName>
    <alternativeName>
        <fullName evidence="9">ATP-dependent helicase Rho</fullName>
    </alternativeName>
</protein>
<dbReference type="SUPFAM" id="SSF52540">
    <property type="entry name" value="P-loop containing nucleoside triphosphate hydrolases"/>
    <property type="match status" value="1"/>
</dbReference>
<dbReference type="PROSITE" id="PS51856">
    <property type="entry name" value="RHO_RNA_BD"/>
    <property type="match status" value="2"/>
</dbReference>
<feature type="domain" description="Rho RNA-BD" evidence="12">
    <location>
        <begin position="156"/>
        <end position="229"/>
    </location>
</feature>
<comment type="subunit">
    <text evidence="9">Homohexamer. The homohexamer assembles into an open ring structure.</text>
</comment>
<dbReference type="PANTHER" id="PTHR46425">
    <property type="entry name" value="TRANSCRIPTION TERMINATION FACTOR RHO"/>
    <property type="match status" value="1"/>
</dbReference>
<keyword evidence="3 9" id="KW-0378">Hydrolase</keyword>
<dbReference type="Pfam" id="PF07498">
    <property type="entry name" value="Rho_N"/>
    <property type="match status" value="1"/>
</dbReference>
<dbReference type="InterPro" id="IPR027417">
    <property type="entry name" value="P-loop_NTPase"/>
</dbReference>
<evidence type="ECO:0000256" key="3">
    <source>
        <dbReference type="ARBA" id="ARBA00022801"/>
    </source>
</evidence>
<dbReference type="InterPro" id="IPR012340">
    <property type="entry name" value="NA-bd_OB-fold"/>
</dbReference>
<evidence type="ECO:0000256" key="11">
    <source>
        <dbReference type="PROSITE-ProRule" id="PRU01203"/>
    </source>
</evidence>
<dbReference type="GO" id="GO:0006353">
    <property type="term" value="P:DNA-templated transcription termination"/>
    <property type="evidence" value="ECO:0007669"/>
    <property type="project" value="UniProtKB-UniRule"/>
</dbReference>
<evidence type="ECO:0000313" key="13">
    <source>
        <dbReference type="EMBL" id="EDS71690.1"/>
    </source>
</evidence>
<name>B1CBP3_9FIRM</name>
<dbReference type="EMBL" id="ABIL02000006">
    <property type="protein sequence ID" value="EDS71690.1"/>
    <property type="molecule type" value="Genomic_DNA"/>
</dbReference>